<dbReference type="KEGG" id="glj:GKIL_3542"/>
<evidence type="ECO:0000313" key="1">
    <source>
        <dbReference type="EMBL" id="AGY59788.1"/>
    </source>
</evidence>
<dbReference type="EMBL" id="CP003587">
    <property type="protein sequence ID" value="AGY59788.1"/>
    <property type="molecule type" value="Genomic_DNA"/>
</dbReference>
<proteinExistence type="predicted"/>
<gene>
    <name evidence="1" type="ORF">GKIL_3542</name>
</gene>
<dbReference type="Proteomes" id="UP000017396">
    <property type="component" value="Chromosome"/>
</dbReference>
<dbReference type="HOGENOM" id="CLU_125396_0_0_3"/>
<reference evidence="1 2" key="1">
    <citation type="journal article" date="2013" name="PLoS ONE">
        <title>Cultivation and Complete Genome Sequencing of Gloeobacter kilaueensis sp. nov., from a Lava Cave in Kilauea Caldera, Hawai'i.</title>
        <authorList>
            <person name="Saw J.H."/>
            <person name="Schatz M."/>
            <person name="Brown M.V."/>
            <person name="Kunkel D.D."/>
            <person name="Foster J.S."/>
            <person name="Shick H."/>
            <person name="Christensen S."/>
            <person name="Hou S."/>
            <person name="Wan X."/>
            <person name="Donachie S.P."/>
        </authorList>
    </citation>
    <scope>NUCLEOTIDE SEQUENCE [LARGE SCALE GENOMIC DNA]</scope>
    <source>
        <strain evidence="2">JS</strain>
    </source>
</reference>
<keyword evidence="2" id="KW-1185">Reference proteome</keyword>
<dbReference type="STRING" id="1183438.GKIL_3542"/>
<evidence type="ECO:0000313" key="2">
    <source>
        <dbReference type="Proteomes" id="UP000017396"/>
    </source>
</evidence>
<accession>U5QLL8</accession>
<protein>
    <submittedName>
        <fullName evidence="1">Uncharacterized protein</fullName>
    </submittedName>
</protein>
<dbReference type="RefSeq" id="WP_023175093.1">
    <property type="nucleotide sequence ID" value="NC_022600.1"/>
</dbReference>
<name>U5QLL8_GLOK1</name>
<sequence>MRELKLRTFKQARIWLNELPDISYEYDAADVLQSIVKVPILAEQHERLISKVAVEILIPGGLNQCGILGAEIKSPCISGELLVKVMSSDKLGRELSWALASRLDNIFTGLPTEYAVAVLEKAVESPIIQQIGEGVLEFRYAAHGVVGSSINVFKRLCSVTLELLCQKTKDVNTEQIEALISPPKS</sequence>
<dbReference type="OrthoDB" id="495842at2"/>
<dbReference type="AlphaFoldDB" id="U5QLL8"/>
<dbReference type="eggNOG" id="ENOG5033GVZ">
    <property type="taxonomic scope" value="Bacteria"/>
</dbReference>
<organism evidence="1 2">
    <name type="scientific">Gloeobacter kilaueensis (strain ATCC BAA-2537 / CCAP 1431/1 / ULC 316 / JS1)</name>
    <dbReference type="NCBI Taxonomy" id="1183438"/>
    <lineage>
        <taxon>Bacteria</taxon>
        <taxon>Bacillati</taxon>
        <taxon>Cyanobacteriota</taxon>
        <taxon>Cyanophyceae</taxon>
        <taxon>Gloeobacterales</taxon>
        <taxon>Gloeobacteraceae</taxon>
        <taxon>Gloeobacter</taxon>
    </lineage>
</organism>